<dbReference type="InterPro" id="IPR038476">
    <property type="entry name" value="UvrC_RNase_H_dom_sf"/>
</dbReference>
<accession>A0A382LV20</accession>
<dbReference type="Pfam" id="PF08459">
    <property type="entry name" value="UvrC_RNaseH_dom"/>
    <property type="match status" value="1"/>
</dbReference>
<sequence length="394" mass="44421">RNLKRRVSSYTRLRSHGERISQMIRETSALEIITTHTEAEALLLEANLIKRLRPRYNVVLRDDKSHPYILLSGEHAWARLIKHRGARSRKGEYFGPFASAGAVNRTLNALQRAFPLRTCSDSVFSSRTRPCLQYQIKRCTAPCVDYISREDYDCLVGETRDFLSGRSAKVSEGLAERMSRASDSLEFETASVLRDRIRALAHIQSHQGINVRSIDNADVIAVDQQAGQTCVQVFFFRGGSNFGNRAHFPMHHRGAKIVEVLGPFIGQFYEGRRPPKQLLLSHDVERADLIEEALNLHADHRVRVVVPRRGEKRRLVEQAVANARDALGRRLAESASQRRLLESLAETLGLEAAPRRIEVYDNSHISGSHAVGAMIVAGPDGLNKSAYRKFNIRL</sequence>
<evidence type="ECO:0000256" key="1">
    <source>
        <dbReference type="ARBA" id="ARBA00022490"/>
    </source>
</evidence>
<evidence type="ECO:0000259" key="8">
    <source>
        <dbReference type="PROSITE" id="PS50165"/>
    </source>
</evidence>
<dbReference type="Pfam" id="PF02151">
    <property type="entry name" value="UVR"/>
    <property type="match status" value="1"/>
</dbReference>
<dbReference type="CDD" id="cd10434">
    <property type="entry name" value="GIY-YIG_UvrC_Cho"/>
    <property type="match status" value="1"/>
</dbReference>
<proteinExistence type="predicted"/>
<dbReference type="InterPro" id="IPR035901">
    <property type="entry name" value="GIY-YIG_endonuc_sf"/>
</dbReference>
<organism evidence="9">
    <name type="scientific">marine metagenome</name>
    <dbReference type="NCBI Taxonomy" id="408172"/>
    <lineage>
        <taxon>unclassified sequences</taxon>
        <taxon>metagenomes</taxon>
        <taxon>ecological metagenomes</taxon>
    </lineage>
</organism>
<name>A0A382LV20_9ZZZZ</name>
<dbReference type="Gene3D" id="3.40.1440.10">
    <property type="entry name" value="GIY-YIG endonuclease"/>
    <property type="match status" value="1"/>
</dbReference>
<dbReference type="PROSITE" id="PS50165">
    <property type="entry name" value="UVRC"/>
    <property type="match status" value="1"/>
</dbReference>
<dbReference type="Pfam" id="PF22920">
    <property type="entry name" value="UvrC_RNaseH"/>
    <property type="match status" value="1"/>
</dbReference>
<evidence type="ECO:0000256" key="5">
    <source>
        <dbReference type="ARBA" id="ARBA00023204"/>
    </source>
</evidence>
<evidence type="ECO:0000259" key="7">
    <source>
        <dbReference type="PROSITE" id="PS50164"/>
    </source>
</evidence>
<keyword evidence="5" id="KW-0234">DNA repair</keyword>
<dbReference type="GO" id="GO:0009380">
    <property type="term" value="C:excinuclease repair complex"/>
    <property type="evidence" value="ECO:0007669"/>
    <property type="project" value="InterPro"/>
</dbReference>
<evidence type="ECO:0000256" key="4">
    <source>
        <dbReference type="ARBA" id="ARBA00022881"/>
    </source>
</evidence>
<feature type="non-terminal residue" evidence="9">
    <location>
        <position position="394"/>
    </location>
</feature>
<keyword evidence="1" id="KW-0963">Cytoplasm</keyword>
<dbReference type="Gene3D" id="3.30.420.340">
    <property type="entry name" value="UvrC, RNAse H endonuclease domain"/>
    <property type="match status" value="1"/>
</dbReference>
<feature type="domain" description="UvrC family homology region profile" evidence="8">
    <location>
        <begin position="219"/>
        <end position="393"/>
    </location>
</feature>
<evidence type="ECO:0008006" key="10">
    <source>
        <dbReference type="Google" id="ProtNLM"/>
    </source>
</evidence>
<dbReference type="AlphaFoldDB" id="A0A382LV20"/>
<gene>
    <name evidence="9" type="ORF">METZ01_LOCUS293240</name>
</gene>
<feature type="non-terminal residue" evidence="9">
    <location>
        <position position="1"/>
    </location>
</feature>
<dbReference type="NCBIfam" id="TIGR00194">
    <property type="entry name" value="uvrC"/>
    <property type="match status" value="1"/>
</dbReference>
<dbReference type="InterPro" id="IPR050066">
    <property type="entry name" value="UvrABC_protein_C"/>
</dbReference>
<evidence type="ECO:0000313" key="9">
    <source>
        <dbReference type="EMBL" id="SVC40386.1"/>
    </source>
</evidence>
<keyword evidence="3" id="KW-0228">DNA excision</keyword>
<feature type="domain" description="UVR" evidence="6">
    <location>
        <begin position="168"/>
        <end position="203"/>
    </location>
</feature>
<protein>
    <recommendedName>
        <fullName evidence="10">Excinuclease ABC subunit C</fullName>
    </recommendedName>
</protein>
<keyword evidence="4" id="KW-0267">Excision nuclease</keyword>
<keyword evidence="2" id="KW-0227">DNA damage</keyword>
<dbReference type="PANTHER" id="PTHR30562:SF1">
    <property type="entry name" value="UVRABC SYSTEM PROTEIN C"/>
    <property type="match status" value="1"/>
</dbReference>
<feature type="domain" description="GIY-YIG" evidence="7">
    <location>
        <begin position="1"/>
        <end position="58"/>
    </location>
</feature>
<dbReference type="InterPro" id="IPR036876">
    <property type="entry name" value="UVR_dom_sf"/>
</dbReference>
<dbReference type="PROSITE" id="PS50151">
    <property type="entry name" value="UVR"/>
    <property type="match status" value="1"/>
</dbReference>
<dbReference type="PROSITE" id="PS50164">
    <property type="entry name" value="GIY_YIG"/>
    <property type="match status" value="1"/>
</dbReference>
<reference evidence="9" key="1">
    <citation type="submission" date="2018-05" db="EMBL/GenBank/DDBJ databases">
        <authorList>
            <person name="Lanie J.A."/>
            <person name="Ng W.-L."/>
            <person name="Kazmierczak K.M."/>
            <person name="Andrzejewski T.M."/>
            <person name="Davidsen T.M."/>
            <person name="Wayne K.J."/>
            <person name="Tettelin H."/>
            <person name="Glass J.I."/>
            <person name="Rusch D."/>
            <person name="Podicherti R."/>
            <person name="Tsui H.-C.T."/>
            <person name="Winkler M.E."/>
        </authorList>
    </citation>
    <scope>NUCLEOTIDE SEQUENCE</scope>
</reference>
<dbReference type="InterPro" id="IPR001943">
    <property type="entry name" value="UVR_dom"/>
</dbReference>
<evidence type="ECO:0000259" key="6">
    <source>
        <dbReference type="PROSITE" id="PS50151"/>
    </source>
</evidence>
<evidence type="ECO:0000256" key="3">
    <source>
        <dbReference type="ARBA" id="ARBA00022769"/>
    </source>
</evidence>
<dbReference type="InterPro" id="IPR000305">
    <property type="entry name" value="GIY-YIG_endonuc"/>
</dbReference>
<dbReference type="InterPro" id="IPR047296">
    <property type="entry name" value="GIY-YIG_UvrC_Cho"/>
</dbReference>
<dbReference type="SUPFAM" id="SSF46600">
    <property type="entry name" value="C-terminal UvrC-binding domain of UvrB"/>
    <property type="match status" value="1"/>
</dbReference>
<dbReference type="Gene3D" id="4.10.860.10">
    <property type="entry name" value="UVR domain"/>
    <property type="match status" value="1"/>
</dbReference>
<dbReference type="SUPFAM" id="SSF82771">
    <property type="entry name" value="GIY-YIG endonuclease"/>
    <property type="match status" value="1"/>
</dbReference>
<dbReference type="PANTHER" id="PTHR30562">
    <property type="entry name" value="UVRC/OXIDOREDUCTASE"/>
    <property type="match status" value="1"/>
</dbReference>
<dbReference type="InterPro" id="IPR004791">
    <property type="entry name" value="UvrC"/>
</dbReference>
<dbReference type="GO" id="GO:0009381">
    <property type="term" value="F:excinuclease ABC activity"/>
    <property type="evidence" value="ECO:0007669"/>
    <property type="project" value="InterPro"/>
</dbReference>
<dbReference type="InterPro" id="IPR001162">
    <property type="entry name" value="UvrC_RNase_H_dom"/>
</dbReference>
<dbReference type="GO" id="GO:0006289">
    <property type="term" value="P:nucleotide-excision repair"/>
    <property type="evidence" value="ECO:0007669"/>
    <property type="project" value="InterPro"/>
</dbReference>
<dbReference type="EMBL" id="UINC01089355">
    <property type="protein sequence ID" value="SVC40386.1"/>
    <property type="molecule type" value="Genomic_DNA"/>
</dbReference>
<evidence type="ECO:0000256" key="2">
    <source>
        <dbReference type="ARBA" id="ARBA00022763"/>
    </source>
</evidence>